<keyword evidence="2" id="KW-1185">Reference proteome</keyword>
<reference evidence="1 2" key="1">
    <citation type="submission" date="2015-01" db="EMBL/GenBank/DDBJ databases">
        <title>Evolution of Trichinella species and genotypes.</title>
        <authorList>
            <person name="Korhonen P.K."/>
            <person name="Edoardo P."/>
            <person name="Giuseppe L.R."/>
            <person name="Gasser R.B."/>
        </authorList>
    </citation>
    <scope>NUCLEOTIDE SEQUENCE [LARGE SCALE GENOMIC DNA]</scope>
    <source>
        <strain evidence="1">ISS3</strain>
    </source>
</reference>
<dbReference type="Proteomes" id="UP000054776">
    <property type="component" value="Unassembled WGS sequence"/>
</dbReference>
<accession>A0A0V1BB90</accession>
<sequence length="56" mass="6096">MKGRVNCLGNCLLANLNKAPTNPNATTRTMMNEINLACGECDTAVKVVLKKQYARV</sequence>
<name>A0A0V1BB90_TRISP</name>
<proteinExistence type="predicted"/>
<gene>
    <name evidence="1" type="ORF">T01_3974</name>
</gene>
<dbReference type="InParanoid" id="A0A0V1BB90"/>
<evidence type="ECO:0000313" key="1">
    <source>
        <dbReference type="EMBL" id="KRY34226.1"/>
    </source>
</evidence>
<organism evidence="1 2">
    <name type="scientific">Trichinella spiralis</name>
    <name type="common">Trichina worm</name>
    <dbReference type="NCBI Taxonomy" id="6334"/>
    <lineage>
        <taxon>Eukaryota</taxon>
        <taxon>Metazoa</taxon>
        <taxon>Ecdysozoa</taxon>
        <taxon>Nematoda</taxon>
        <taxon>Enoplea</taxon>
        <taxon>Dorylaimia</taxon>
        <taxon>Trichinellida</taxon>
        <taxon>Trichinellidae</taxon>
        <taxon>Trichinella</taxon>
    </lineage>
</organism>
<dbReference type="EMBL" id="JYDH01000070">
    <property type="protein sequence ID" value="KRY34226.1"/>
    <property type="molecule type" value="Genomic_DNA"/>
</dbReference>
<comment type="caution">
    <text evidence="1">The sequence shown here is derived from an EMBL/GenBank/DDBJ whole genome shotgun (WGS) entry which is preliminary data.</text>
</comment>
<dbReference type="AlphaFoldDB" id="A0A0V1BB90"/>
<protein>
    <submittedName>
        <fullName evidence="1">Uncharacterized protein</fullName>
    </submittedName>
</protein>
<evidence type="ECO:0000313" key="2">
    <source>
        <dbReference type="Proteomes" id="UP000054776"/>
    </source>
</evidence>